<dbReference type="SUPFAM" id="SSF52418">
    <property type="entry name" value="Nucleoside phosphorylase/phosphoribosyltransferase catalytic domain"/>
    <property type="match status" value="1"/>
</dbReference>
<evidence type="ECO:0000313" key="4">
    <source>
        <dbReference type="EMBL" id="ADI22849.1"/>
    </source>
</evidence>
<dbReference type="GO" id="GO:0004048">
    <property type="term" value="F:anthranilate phosphoribosyltransferase activity"/>
    <property type="evidence" value="ECO:0007669"/>
    <property type="project" value="InterPro"/>
</dbReference>
<keyword evidence="2 4" id="KW-0808">Transferase</keyword>
<dbReference type="Gene3D" id="1.20.970.10">
    <property type="entry name" value="Transferase, Pyrimidine Nucleoside Phosphorylase, Chain C"/>
    <property type="match status" value="1"/>
</dbReference>
<dbReference type="PANTHER" id="PTHR43285:SF3">
    <property type="entry name" value="SLL1634 PROTEIN"/>
    <property type="match status" value="1"/>
</dbReference>
<dbReference type="GO" id="GO:0005829">
    <property type="term" value="C:cytosol"/>
    <property type="evidence" value="ECO:0007669"/>
    <property type="project" value="TreeGrafter"/>
</dbReference>
<dbReference type="EMBL" id="GU567998">
    <property type="protein sequence ID" value="ADI22849.1"/>
    <property type="molecule type" value="Genomic_DNA"/>
</dbReference>
<evidence type="ECO:0000259" key="3">
    <source>
        <dbReference type="Pfam" id="PF02885"/>
    </source>
</evidence>
<protein>
    <submittedName>
        <fullName evidence="4">Anthranilate phosphoribosyltransferase</fullName>
    </submittedName>
</protein>
<evidence type="ECO:0000256" key="1">
    <source>
        <dbReference type="ARBA" id="ARBA00022676"/>
    </source>
</evidence>
<dbReference type="InterPro" id="IPR035902">
    <property type="entry name" value="Nuc_phospho_transferase"/>
</dbReference>
<dbReference type="SUPFAM" id="SSF47648">
    <property type="entry name" value="Nucleoside phosphorylase/phosphoribosyltransferase N-terminal domain"/>
    <property type="match status" value="1"/>
</dbReference>
<evidence type="ECO:0000256" key="2">
    <source>
        <dbReference type="ARBA" id="ARBA00022679"/>
    </source>
</evidence>
<proteinExistence type="predicted"/>
<dbReference type="Gene3D" id="3.40.1030.10">
    <property type="entry name" value="Nucleoside phosphorylase/phosphoribosyltransferase catalytic domain"/>
    <property type="match status" value="1"/>
</dbReference>
<sequence>MSAAQMGSFFAAMTLRRTFASPTNWNAAEEAAFAHFGDQLRATLSPEIGFLLCPDNDFRPADRINCSLVDALGTVLCGAHLSYLETRKVLESILTGDASPALAAAVLIGQRMNLESVEESRAYLDASRGAQAVVPVKLESLTHLGEPYDGATRYFRPSVFVAAVRAALGRPTVLHGVDSMPPKWGVTDEQVVNALGARTDLDLDAAKALLEDPNVGWVYVSQREYAPHLYQLRHLREHIKKRPPWAATEKVQQFFSCGGNDCMVAGIYHHGYDELLLQLMWERGIRVGMVMKGEEGSSFYSLRRGASSTRSAMAMNYTRGFSRHDRQRSEFAHDVDPLAYGFEYGSSPRPSSVTAAGFAAAGAAALRGVPGHVFDRIALNVGVMDYLLGFSTNPQTSIQEARTAMLNGQAVAHLQAYVTQVPARPSSA</sequence>
<organism evidence="4">
    <name type="scientific">uncultured nuHF2 cluster bacterium HF0500_31B05</name>
    <dbReference type="NCBI Taxonomy" id="723589"/>
    <lineage>
        <taxon>Bacteria</taxon>
        <taxon>environmental samples</taxon>
    </lineage>
</organism>
<reference evidence="4" key="1">
    <citation type="submission" date="2010-01" db="EMBL/GenBank/DDBJ databases">
        <title>Genome fragments of uncultured bacteria from the North Pacific subtropical Gyre.</title>
        <authorList>
            <person name="Pham V.D."/>
            <person name="Delong E.F."/>
        </authorList>
    </citation>
    <scope>NUCLEOTIDE SEQUENCE</scope>
</reference>
<dbReference type="InterPro" id="IPR017459">
    <property type="entry name" value="Glycosyl_Trfase_fam3_N_dom"/>
</dbReference>
<dbReference type="AlphaFoldDB" id="E7C5X5"/>
<dbReference type="Pfam" id="PF02885">
    <property type="entry name" value="Glycos_trans_3N"/>
    <property type="match status" value="1"/>
</dbReference>
<dbReference type="InterPro" id="IPR036320">
    <property type="entry name" value="Glycosyl_Trfase_fam3_N_dom_sf"/>
</dbReference>
<dbReference type="PANTHER" id="PTHR43285">
    <property type="entry name" value="ANTHRANILATE PHOSPHORIBOSYLTRANSFERASE"/>
    <property type="match status" value="1"/>
</dbReference>
<keyword evidence="1 4" id="KW-0328">Glycosyltransferase</keyword>
<name>E7C5X5_9BACT</name>
<feature type="domain" description="Glycosyl transferase family 3 N-terminal" evidence="3">
    <location>
        <begin position="70"/>
        <end position="126"/>
    </location>
</feature>
<accession>E7C5X5</accession>
<dbReference type="InterPro" id="IPR005940">
    <property type="entry name" value="Anthranilate_Pribosyl_Tfrase"/>
</dbReference>
<dbReference type="GO" id="GO:0000162">
    <property type="term" value="P:L-tryptophan biosynthetic process"/>
    <property type="evidence" value="ECO:0007669"/>
    <property type="project" value="InterPro"/>
</dbReference>